<dbReference type="EMBL" id="AYZJ01000027">
    <property type="protein sequence ID" value="KRN23532.1"/>
    <property type="molecule type" value="Genomic_DNA"/>
</dbReference>
<dbReference type="CDD" id="cd08025">
    <property type="entry name" value="RNR_PFL_like_DUF711"/>
    <property type="match status" value="1"/>
</dbReference>
<name>A0A0R2FF66_9LACO</name>
<proteinExistence type="inferred from homology"/>
<dbReference type="InterPro" id="IPR007841">
    <property type="entry name" value="UPF0210"/>
</dbReference>
<dbReference type="RefSeq" id="WP_056989304.1">
    <property type="nucleotide sequence ID" value="NZ_AYZJ01000027.1"/>
</dbReference>
<comment type="caution">
    <text evidence="2">The sequence shown here is derived from an EMBL/GenBank/DDBJ whole genome shotgun (WGS) entry which is preliminary data.</text>
</comment>
<protein>
    <recommendedName>
        <fullName evidence="1">UPF0210 protein FC75_GL001386</fullName>
    </recommendedName>
</protein>
<dbReference type="PANTHER" id="PTHR37560:SF1">
    <property type="entry name" value="UPF0210 PROTEIN MJ1665"/>
    <property type="match status" value="1"/>
</dbReference>
<dbReference type="PANTHER" id="PTHR37560">
    <property type="entry name" value="UPF0210 PROTEIN SPR0218"/>
    <property type="match status" value="1"/>
</dbReference>
<evidence type="ECO:0000313" key="2">
    <source>
        <dbReference type="EMBL" id="KRN23532.1"/>
    </source>
</evidence>
<dbReference type="HAMAP" id="MF_01221">
    <property type="entry name" value="UPF0210"/>
    <property type="match status" value="1"/>
</dbReference>
<dbReference type="STRING" id="1423730.FC75_GL001386"/>
<organism evidence="2 3">
    <name type="scientific">Lacticaseibacillus camelliae DSM 22697 = JCM 13995</name>
    <dbReference type="NCBI Taxonomy" id="1423730"/>
    <lineage>
        <taxon>Bacteria</taxon>
        <taxon>Bacillati</taxon>
        <taxon>Bacillota</taxon>
        <taxon>Bacilli</taxon>
        <taxon>Lactobacillales</taxon>
        <taxon>Lactobacillaceae</taxon>
        <taxon>Lacticaseibacillus</taxon>
    </lineage>
</organism>
<sequence>METNQIKETIEMISEENLDIRTITMGISLLDCIAGDTRETAKRIYGKITKKAADLVAVADAIENEFGIPIVNKRISVTPVALLAGSDPQPAFPVIAQAMDRAAKAVNIDLIGGYSATVQAGCTPADLALMKSIPEALAATDRVCASVNVGATRSGLNMDAVKLMGQVVKDVAAIDPVNAMKLVIFANAVEDNPFMAGAFWGVSEGDVAINTGVSGPGVVQRAIADAPNASFEQVCEKIKQTAFKVSRMGQFVGKVAAERLGVPFNIVDLSLAPTPARNDSVAQILETLGLSHVGTPGTTAALALLNDAVKKGGIMAAEKVGGLSGAFIPVSEDANMIAAAEAGQISIEKLEAMTAVCSVGLDMIAIPGKTTAATISGMIADEAAIGIVNNKTTAVRVIPVPGKDVGESIEFGGLFGRAPIMAVNDGDPSVFINRGGQIPAPIHSFKN</sequence>
<dbReference type="NCBIfam" id="NF003700">
    <property type="entry name" value="PRK05313.1"/>
    <property type="match status" value="1"/>
</dbReference>
<accession>A0A0R2FF66</accession>
<dbReference type="Gene3D" id="3.20.70.20">
    <property type="match status" value="1"/>
</dbReference>
<dbReference type="PATRIC" id="fig|1423730.4.peg.1458"/>
<gene>
    <name evidence="2" type="ORF">FC75_GL001386</name>
</gene>
<dbReference type="Pfam" id="PF05167">
    <property type="entry name" value="DUF711"/>
    <property type="match status" value="1"/>
</dbReference>
<evidence type="ECO:0000313" key="3">
    <source>
        <dbReference type="Proteomes" id="UP000050865"/>
    </source>
</evidence>
<evidence type="ECO:0000256" key="1">
    <source>
        <dbReference type="HAMAP-Rule" id="MF_01221"/>
    </source>
</evidence>
<comment type="subunit">
    <text evidence="1">Homodimer.</text>
</comment>
<keyword evidence="3" id="KW-1185">Reference proteome</keyword>
<dbReference type="Proteomes" id="UP000050865">
    <property type="component" value="Unassembled WGS sequence"/>
</dbReference>
<comment type="similarity">
    <text evidence="1">Belongs to the UPF0210 family.</text>
</comment>
<reference evidence="2 3" key="1">
    <citation type="journal article" date="2015" name="Genome Announc.">
        <title>Expanding the biotechnology potential of lactobacilli through comparative genomics of 213 strains and associated genera.</title>
        <authorList>
            <person name="Sun Z."/>
            <person name="Harris H.M."/>
            <person name="McCann A."/>
            <person name="Guo C."/>
            <person name="Argimon S."/>
            <person name="Zhang W."/>
            <person name="Yang X."/>
            <person name="Jeffery I.B."/>
            <person name="Cooney J.C."/>
            <person name="Kagawa T.F."/>
            <person name="Liu W."/>
            <person name="Song Y."/>
            <person name="Salvetti E."/>
            <person name="Wrobel A."/>
            <person name="Rasinkangas P."/>
            <person name="Parkhill J."/>
            <person name="Rea M.C."/>
            <person name="O'Sullivan O."/>
            <person name="Ritari J."/>
            <person name="Douillard F.P."/>
            <person name="Paul Ross R."/>
            <person name="Yang R."/>
            <person name="Briner A.E."/>
            <person name="Felis G.E."/>
            <person name="de Vos W.M."/>
            <person name="Barrangou R."/>
            <person name="Klaenhammer T.R."/>
            <person name="Caufield P.W."/>
            <person name="Cui Y."/>
            <person name="Zhang H."/>
            <person name="O'Toole P.W."/>
        </authorList>
    </citation>
    <scope>NUCLEOTIDE SEQUENCE [LARGE SCALE GENOMIC DNA]</scope>
    <source>
        <strain evidence="2 3">DSM 22697</strain>
    </source>
</reference>
<dbReference type="AlphaFoldDB" id="A0A0R2FF66"/>
<dbReference type="SUPFAM" id="SSF51998">
    <property type="entry name" value="PFL-like glycyl radical enzymes"/>
    <property type="match status" value="1"/>
</dbReference>